<proteinExistence type="inferred from homology"/>
<keyword evidence="3" id="KW-0808">Transferase</keyword>
<sequence length="517" mass="57951">MFLNHLSTVLSSCIRSSLNYITPTSNHYPLPPLHLLFFLSTSMENPRQYIVLFPFMSQGHFIPFLALAQLLEQKGFSIVFVSTPLNVKNLQKSLSPTSVKFAEISYNAADHGFPPNAENTDSLPNDLIIPFINATPSLKLPFRTLLSDLISSGQKPLCVVSDFLFGWAADAAHEFGIFHLIFSVTGGFGMACYCSMWLNSPHRNSQSVEFLLPDFPEAGNIHITQVTPAMLVAMEKDPLTNFQRKNVLSWANSDGLLLNTVEELDKLGVLYFQRKLGIPVWAIGPLLLSEKDRSRTGRLSTISTEDCIQWLDQKEPNSVIYISFGSQNTIPASQMMKLAKALESSGRNFIWVVRPPFGFDINAEFQAEEWLPEGFLQRIHEQDRGLIISKWAPQVEILAHKSVAAFISHCGWNSVLETMKYGVPVIAWSIAADQHYNAKFLVEKAGICVEVARGISFEVMSEDIVDKIEFMMGEGEGMRRKACEIKETIKDAMRDEESYRGSSVKNVEEFIAAAYTK</sequence>
<dbReference type="InterPro" id="IPR058980">
    <property type="entry name" value="Glyco_transf_N"/>
</dbReference>
<organism evidence="5 6">
    <name type="scientific">Sesamum indicum</name>
    <name type="common">Oriental sesame</name>
    <name type="synonym">Sesamum orientale</name>
    <dbReference type="NCBI Taxonomy" id="4182"/>
    <lineage>
        <taxon>Eukaryota</taxon>
        <taxon>Viridiplantae</taxon>
        <taxon>Streptophyta</taxon>
        <taxon>Embryophyta</taxon>
        <taxon>Tracheophyta</taxon>
        <taxon>Spermatophyta</taxon>
        <taxon>Magnoliopsida</taxon>
        <taxon>eudicotyledons</taxon>
        <taxon>Gunneridae</taxon>
        <taxon>Pentapetalae</taxon>
        <taxon>asterids</taxon>
        <taxon>lamiids</taxon>
        <taxon>Lamiales</taxon>
        <taxon>Pedaliaceae</taxon>
        <taxon>Sesamum</taxon>
    </lineage>
</organism>
<dbReference type="RefSeq" id="XP_011090397.2">
    <property type="nucleotide sequence ID" value="XM_011092095.2"/>
</dbReference>
<evidence type="ECO:0000313" key="5">
    <source>
        <dbReference type="Proteomes" id="UP000504604"/>
    </source>
</evidence>
<dbReference type="Gene3D" id="3.40.50.2000">
    <property type="entry name" value="Glycogen Phosphorylase B"/>
    <property type="match status" value="2"/>
</dbReference>
<name>A0A6I9U1K8_SESIN</name>
<accession>A0A6I9U1K8</accession>
<evidence type="ECO:0000256" key="3">
    <source>
        <dbReference type="ARBA" id="ARBA00022679"/>
    </source>
</evidence>
<evidence type="ECO:0000256" key="2">
    <source>
        <dbReference type="ARBA" id="ARBA00022676"/>
    </source>
</evidence>
<dbReference type="RefSeq" id="XP_020552414.1">
    <property type="nucleotide sequence ID" value="XM_020696755.1"/>
</dbReference>
<dbReference type="CDD" id="cd03784">
    <property type="entry name" value="GT1_Gtf-like"/>
    <property type="match status" value="1"/>
</dbReference>
<dbReference type="KEGG" id="sind:105171082"/>
<comment type="similarity">
    <text evidence="1">Belongs to the UDP-glycosyltransferase family.</text>
</comment>
<protein>
    <submittedName>
        <fullName evidence="6 7">UDP-glycosyltransferase 92A1</fullName>
    </submittedName>
</protein>
<dbReference type="SUPFAM" id="SSF53756">
    <property type="entry name" value="UDP-Glycosyltransferase/glycogen phosphorylase"/>
    <property type="match status" value="1"/>
</dbReference>
<dbReference type="GeneID" id="105171082"/>
<dbReference type="FunFam" id="3.40.50.2000:FF:000103">
    <property type="entry name" value="Glycosyltransferase"/>
    <property type="match status" value="1"/>
</dbReference>
<keyword evidence="2" id="KW-0328">Glycosyltransferase</keyword>
<dbReference type="InterPro" id="IPR002213">
    <property type="entry name" value="UDP_glucos_trans"/>
</dbReference>
<dbReference type="PANTHER" id="PTHR48047:SF61">
    <property type="entry name" value="OS04G0273600 PROTEIN"/>
    <property type="match status" value="1"/>
</dbReference>
<keyword evidence="5" id="KW-1185">Reference proteome</keyword>
<evidence type="ECO:0000313" key="7">
    <source>
        <dbReference type="RefSeq" id="XP_020552414.1"/>
    </source>
</evidence>
<dbReference type="GO" id="GO:0035251">
    <property type="term" value="F:UDP-glucosyltransferase activity"/>
    <property type="evidence" value="ECO:0007669"/>
    <property type="project" value="TreeGrafter"/>
</dbReference>
<dbReference type="Pfam" id="PF00201">
    <property type="entry name" value="UDPGT"/>
    <property type="match status" value="1"/>
</dbReference>
<dbReference type="PANTHER" id="PTHR48047">
    <property type="entry name" value="GLYCOSYLTRANSFERASE"/>
    <property type="match status" value="1"/>
</dbReference>
<reference evidence="6 7" key="1">
    <citation type="submission" date="2025-04" db="UniProtKB">
        <authorList>
            <consortium name="RefSeq"/>
        </authorList>
    </citation>
    <scope>IDENTIFICATION</scope>
</reference>
<dbReference type="Pfam" id="PF26168">
    <property type="entry name" value="Glyco_transf_N"/>
    <property type="match status" value="1"/>
</dbReference>
<evidence type="ECO:0000313" key="6">
    <source>
        <dbReference type="RefSeq" id="XP_011090397.2"/>
    </source>
</evidence>
<evidence type="ECO:0000259" key="4">
    <source>
        <dbReference type="Pfam" id="PF26168"/>
    </source>
</evidence>
<dbReference type="OrthoDB" id="5835829at2759"/>
<evidence type="ECO:0000256" key="1">
    <source>
        <dbReference type="ARBA" id="ARBA00009995"/>
    </source>
</evidence>
<dbReference type="Proteomes" id="UP000504604">
    <property type="component" value="Linkage group LG9"/>
</dbReference>
<feature type="domain" description="Glycosyltransferase N-terminal" evidence="4">
    <location>
        <begin position="50"/>
        <end position="286"/>
    </location>
</feature>
<gene>
    <name evidence="6 7" type="primary">LOC105171082</name>
</gene>
<dbReference type="AlphaFoldDB" id="A0A6I9U1K8"/>
<dbReference type="FunFam" id="3.40.50.2000:FF:000064">
    <property type="entry name" value="Glycosyltransferase"/>
    <property type="match status" value="1"/>
</dbReference>